<keyword evidence="2 11" id="KW-0479">Metal-binding</keyword>
<dbReference type="SUPFAM" id="SSF57716">
    <property type="entry name" value="Glucocorticoid receptor-like (DNA-binding domain)"/>
    <property type="match status" value="1"/>
</dbReference>
<feature type="domain" description="ZAD" evidence="14">
    <location>
        <begin position="11"/>
        <end position="95"/>
    </location>
</feature>
<evidence type="ECO:0000259" key="13">
    <source>
        <dbReference type="PROSITE" id="PS50157"/>
    </source>
</evidence>
<evidence type="ECO:0000256" key="12">
    <source>
        <dbReference type="SAM" id="MobiDB-lite"/>
    </source>
</evidence>
<dbReference type="PANTHER" id="PTHR24394">
    <property type="entry name" value="ZINC FINGER PROTEIN"/>
    <property type="match status" value="1"/>
</dbReference>
<evidence type="ECO:0000256" key="3">
    <source>
        <dbReference type="ARBA" id="ARBA00022737"/>
    </source>
</evidence>
<dbReference type="InterPro" id="IPR013087">
    <property type="entry name" value="Znf_C2H2_type"/>
</dbReference>
<dbReference type="AlphaFoldDB" id="A0A0K8UU50"/>
<keyword evidence="4 10" id="KW-0863">Zinc-finger</keyword>
<dbReference type="Pfam" id="PF07776">
    <property type="entry name" value="zf-AD"/>
    <property type="match status" value="1"/>
</dbReference>
<feature type="binding site" evidence="11">
    <location>
        <position position="16"/>
    </location>
    <ligand>
        <name>Zn(2+)</name>
        <dbReference type="ChEBI" id="CHEBI:29105"/>
    </ligand>
</feature>
<sequence length="721" mass="81971">MGEATYPDLEKMCRLCLRILDQSELVEIFPQSGAATDGTSVQLSIPMRIMACAALEVQTGDGLPKSICTECRYQLEKSYYFRKRNQQSDSKLRKHIRLLNLGKKSRVFEKTEDDDFEDELEFEDSIKFIQKIEDEKKASETAVWEQKSQKELNEKIAQAKSECIEKYRIDIRGEVAIELRSAVIAEVKEELRCEMEQELRTALREECLEQAKEELRMDVMAECREQERIALLDDLQSFLNTKRGTNLATKTDTIIVSTVIEQPEETKIQQQKETSEIVRIVEKGRASASPVKGEIVNNDDICAETEADADAEGETEEEPEFYLIESINSQEGEGSMVSEKSSRKRQKIDKSQRFEYFEDRLGSGNFRLTASESSSHEPGTESYHIADTGDVQYYKKSSKNVDEDGECEELEGEEDGDNEEGVIVFNFSDDIEGEQVESMDFADLKKLYVMKSSKPEQSVDDENEVPKSDAKPTFTKQIGVDGTNTVELGNTVEFPVHLRKTDTPKTFKCDSCPMVFSTSNAMNRHLRTHLKGEQRGITYQCSVCLVYLSCKSALNRHMIIHTGEKPHVCDECGKSFVQREVLKRHMLTHTGARPHKCTHCRRTFTQKNNLINHINRAHSEVPMGQQYSCHLCPKRFSHTSGLSRHLVTHTGLTFQCTECKRKFADRSSVKRHIVNVHGVRKNAAIESVKKTDGQTSDLEFYSVECVDSVETSEENGAAFLV</sequence>
<keyword evidence="7" id="KW-0238">DNA-binding</keyword>
<protein>
    <submittedName>
        <fullName evidence="15">Zinc finger protein 192</fullName>
    </submittedName>
</protein>
<feature type="domain" description="C2H2-type" evidence="13">
    <location>
        <begin position="507"/>
        <end position="534"/>
    </location>
</feature>
<evidence type="ECO:0000256" key="1">
    <source>
        <dbReference type="ARBA" id="ARBA00004123"/>
    </source>
</evidence>
<keyword evidence="9" id="KW-0539">Nucleus</keyword>
<evidence type="ECO:0000256" key="8">
    <source>
        <dbReference type="ARBA" id="ARBA00023163"/>
    </source>
</evidence>
<dbReference type="EMBL" id="GDHF01022449">
    <property type="protein sequence ID" value="JAI29865.1"/>
    <property type="molecule type" value="Transcribed_RNA"/>
</dbReference>
<dbReference type="GO" id="GO:0005634">
    <property type="term" value="C:nucleus"/>
    <property type="evidence" value="ECO:0007669"/>
    <property type="project" value="UniProtKB-SubCell"/>
</dbReference>
<dbReference type="Pfam" id="PF16622">
    <property type="entry name" value="zf-C2H2_11"/>
    <property type="match status" value="1"/>
</dbReference>
<feature type="binding site" evidence="11">
    <location>
        <position position="68"/>
    </location>
    <ligand>
        <name>Zn(2+)</name>
        <dbReference type="ChEBI" id="CHEBI:29105"/>
    </ligand>
</feature>
<dbReference type="FunFam" id="3.30.160.60:FF:000446">
    <property type="entry name" value="Zinc finger protein"/>
    <property type="match status" value="1"/>
</dbReference>
<dbReference type="SMART" id="SM00868">
    <property type="entry name" value="zf-AD"/>
    <property type="match status" value="1"/>
</dbReference>
<dbReference type="SMART" id="SM00355">
    <property type="entry name" value="ZnF_C2H2"/>
    <property type="match status" value="6"/>
</dbReference>
<evidence type="ECO:0000313" key="15">
    <source>
        <dbReference type="EMBL" id="JAI29865.1"/>
    </source>
</evidence>
<dbReference type="Gene3D" id="3.40.1800.20">
    <property type="match status" value="1"/>
</dbReference>
<comment type="subcellular location">
    <subcellularLocation>
        <location evidence="1">Nucleus</location>
    </subcellularLocation>
</comment>
<dbReference type="Pfam" id="PF13465">
    <property type="entry name" value="zf-H2C2_2"/>
    <property type="match status" value="1"/>
</dbReference>
<feature type="region of interest" description="Disordered" evidence="12">
    <location>
        <begin position="327"/>
        <end position="348"/>
    </location>
</feature>
<evidence type="ECO:0000256" key="4">
    <source>
        <dbReference type="ARBA" id="ARBA00022771"/>
    </source>
</evidence>
<evidence type="ECO:0000256" key="6">
    <source>
        <dbReference type="ARBA" id="ARBA00023015"/>
    </source>
</evidence>
<accession>A0A0K8UU50</accession>
<dbReference type="PROSITE" id="PS51915">
    <property type="entry name" value="ZAD"/>
    <property type="match status" value="1"/>
</dbReference>
<feature type="binding site" evidence="11">
    <location>
        <position position="71"/>
    </location>
    <ligand>
        <name>Zn(2+)</name>
        <dbReference type="ChEBI" id="CHEBI:29105"/>
    </ligand>
</feature>
<keyword evidence="5 11" id="KW-0862">Zinc</keyword>
<reference evidence="15" key="1">
    <citation type="submission" date="2015-06" db="EMBL/GenBank/DDBJ databases">
        <authorList>
            <person name="Hoefler B.C."/>
            <person name="Straight P.D."/>
        </authorList>
    </citation>
    <scope>NUCLEOTIDE SEQUENCE</scope>
</reference>
<dbReference type="InterPro" id="IPR036236">
    <property type="entry name" value="Znf_C2H2_sf"/>
</dbReference>
<evidence type="ECO:0000259" key="14">
    <source>
        <dbReference type="PROSITE" id="PS51915"/>
    </source>
</evidence>
<dbReference type="FunFam" id="3.30.160.60:FF:000065">
    <property type="entry name" value="B-cell CLL/lymphoma 6, member B"/>
    <property type="match status" value="1"/>
</dbReference>
<dbReference type="SUPFAM" id="SSF57667">
    <property type="entry name" value="beta-beta-alpha zinc fingers"/>
    <property type="match status" value="4"/>
</dbReference>
<feature type="domain" description="C2H2-type" evidence="13">
    <location>
        <begin position="539"/>
        <end position="566"/>
    </location>
</feature>
<dbReference type="PROSITE" id="PS00028">
    <property type="entry name" value="ZINC_FINGER_C2H2_1"/>
    <property type="match status" value="6"/>
</dbReference>
<feature type="domain" description="C2H2-type" evidence="13">
    <location>
        <begin position="654"/>
        <end position="682"/>
    </location>
</feature>
<proteinExistence type="predicted"/>
<keyword evidence="6" id="KW-0805">Transcription regulation</keyword>
<dbReference type="Pfam" id="PF00096">
    <property type="entry name" value="zf-C2H2"/>
    <property type="match status" value="2"/>
</dbReference>
<feature type="compositionally biased region" description="Acidic residues" evidence="12">
    <location>
        <begin position="403"/>
        <end position="420"/>
    </location>
</feature>
<evidence type="ECO:0000256" key="7">
    <source>
        <dbReference type="ARBA" id="ARBA00023125"/>
    </source>
</evidence>
<feature type="region of interest" description="Disordered" evidence="12">
    <location>
        <begin position="453"/>
        <end position="476"/>
    </location>
</feature>
<dbReference type="InterPro" id="IPR012934">
    <property type="entry name" value="Znf_AD"/>
</dbReference>
<dbReference type="Gene3D" id="3.30.160.60">
    <property type="entry name" value="Classic Zinc Finger"/>
    <property type="match status" value="6"/>
</dbReference>
<feature type="binding site" evidence="11">
    <location>
        <position position="13"/>
    </location>
    <ligand>
        <name>Zn(2+)</name>
        <dbReference type="ChEBI" id="CHEBI:29105"/>
    </ligand>
</feature>
<dbReference type="GO" id="GO:0003677">
    <property type="term" value="F:DNA binding"/>
    <property type="evidence" value="ECO:0007669"/>
    <property type="project" value="UniProtKB-KW"/>
</dbReference>
<feature type="domain" description="C2H2-type" evidence="13">
    <location>
        <begin position="567"/>
        <end position="594"/>
    </location>
</feature>
<dbReference type="GO" id="GO:0000981">
    <property type="term" value="F:DNA-binding transcription factor activity, RNA polymerase II-specific"/>
    <property type="evidence" value="ECO:0007669"/>
    <property type="project" value="TreeGrafter"/>
</dbReference>
<dbReference type="PROSITE" id="PS50157">
    <property type="entry name" value="ZINC_FINGER_C2H2_2"/>
    <property type="match status" value="6"/>
</dbReference>
<dbReference type="InterPro" id="IPR041697">
    <property type="entry name" value="Znf-C2H2_11"/>
</dbReference>
<feature type="region of interest" description="Disordered" evidence="12">
    <location>
        <begin position="368"/>
        <end position="420"/>
    </location>
</feature>
<evidence type="ECO:0000256" key="10">
    <source>
        <dbReference type="PROSITE-ProRule" id="PRU00042"/>
    </source>
</evidence>
<feature type="domain" description="C2H2-type" evidence="13">
    <location>
        <begin position="595"/>
        <end position="619"/>
    </location>
</feature>
<organism evidence="15">
    <name type="scientific">Bactrocera latifrons</name>
    <name type="common">Malaysian fruit fly</name>
    <name type="synonym">Chaetodacus latifrons</name>
    <dbReference type="NCBI Taxonomy" id="174628"/>
    <lineage>
        <taxon>Eukaryota</taxon>
        <taxon>Metazoa</taxon>
        <taxon>Ecdysozoa</taxon>
        <taxon>Arthropoda</taxon>
        <taxon>Hexapoda</taxon>
        <taxon>Insecta</taxon>
        <taxon>Pterygota</taxon>
        <taxon>Neoptera</taxon>
        <taxon>Endopterygota</taxon>
        <taxon>Diptera</taxon>
        <taxon>Brachycera</taxon>
        <taxon>Muscomorpha</taxon>
        <taxon>Tephritoidea</taxon>
        <taxon>Tephritidae</taxon>
        <taxon>Bactrocera</taxon>
        <taxon>Bactrocera</taxon>
    </lineage>
</organism>
<evidence type="ECO:0000256" key="2">
    <source>
        <dbReference type="ARBA" id="ARBA00022723"/>
    </source>
</evidence>
<feature type="domain" description="C2H2-type" evidence="13">
    <location>
        <begin position="627"/>
        <end position="651"/>
    </location>
</feature>
<dbReference type="Pfam" id="PF13894">
    <property type="entry name" value="zf-C2H2_4"/>
    <property type="match status" value="1"/>
</dbReference>
<evidence type="ECO:0000256" key="9">
    <source>
        <dbReference type="ARBA" id="ARBA00023242"/>
    </source>
</evidence>
<gene>
    <name evidence="15" type="primary">ZNF192_1</name>
    <name evidence="15" type="ORF">c0_g2_i1</name>
</gene>
<dbReference type="PANTHER" id="PTHR24394:SF44">
    <property type="entry name" value="ZINC FINGER PROTEIN 271-LIKE"/>
    <property type="match status" value="1"/>
</dbReference>
<dbReference type="OrthoDB" id="8922241at2759"/>
<keyword evidence="3" id="KW-0677">Repeat</keyword>
<evidence type="ECO:0000256" key="11">
    <source>
        <dbReference type="PROSITE-ProRule" id="PRU01263"/>
    </source>
</evidence>
<name>A0A0K8UU50_BACLA</name>
<dbReference type="GO" id="GO:0008270">
    <property type="term" value="F:zinc ion binding"/>
    <property type="evidence" value="ECO:0007669"/>
    <property type="project" value="UniProtKB-UniRule"/>
</dbReference>
<evidence type="ECO:0000256" key="5">
    <source>
        <dbReference type="ARBA" id="ARBA00022833"/>
    </source>
</evidence>
<keyword evidence="8" id="KW-0804">Transcription</keyword>